<dbReference type="AlphaFoldDB" id="A0A367ZAY4"/>
<accession>A0A367ZAY4</accession>
<reference evidence="1 2" key="1">
    <citation type="submission" date="2018-05" db="EMBL/GenBank/DDBJ databases">
        <title>A metagenomic window into the 2 km-deep terrestrial subsurface aquifer revealed taxonomically and functionally diverse microbial community comprising novel uncultured bacterial lineages.</title>
        <authorList>
            <person name="Kadnikov V.V."/>
            <person name="Mardanov A.V."/>
            <person name="Beletsky A.V."/>
            <person name="Banks D."/>
            <person name="Pimenov N.V."/>
            <person name="Frank Y.A."/>
            <person name="Karnachuk O.V."/>
            <person name="Ravin N.V."/>
        </authorList>
    </citation>
    <scope>NUCLEOTIDE SEQUENCE [LARGE SCALE GENOMIC DNA]</scope>
    <source>
        <strain evidence="1">BY5</strain>
    </source>
</reference>
<gene>
    <name evidence="1" type="ORF">OZSIB_4057</name>
</gene>
<proteinExistence type="predicted"/>
<name>A0A367ZAY4_9BACT</name>
<organism evidence="1 2">
    <name type="scientific">Candidatus Ozemobacter sibiricus</name>
    <dbReference type="NCBI Taxonomy" id="2268124"/>
    <lineage>
        <taxon>Bacteria</taxon>
        <taxon>Candidatus Ozemobacteria</taxon>
        <taxon>Candidatus Ozemobacterales</taxon>
        <taxon>Candidatus Ozemobacteraceae</taxon>
        <taxon>Candidatus Ozemobacter</taxon>
    </lineage>
</organism>
<evidence type="ECO:0000313" key="2">
    <source>
        <dbReference type="Proteomes" id="UP000252355"/>
    </source>
</evidence>
<dbReference type="Proteomes" id="UP000252355">
    <property type="component" value="Unassembled WGS sequence"/>
</dbReference>
<sequence>MFRKPVLSLLLAVLFLLLPFLQAEVRAGETVTDLTKAYEIWKNEGIRFVIRDAQGGLVSWGIGKLESWAGESKWVVRNPKGQLMTHARGKVENWKNGKTRLVLRTPKGQILTHIAIDLSSKASFAQNVVGLRRLKDSKFLAFVQETLGELLVKELKGGDLIRTRVLMQYLDKYHDQPGAANFKPVLQMVIQQLNFMVAHGGDAKVQDLASQAKAMLSKL</sequence>
<protein>
    <submittedName>
        <fullName evidence="1">Uncharacterized protein</fullName>
    </submittedName>
</protein>
<comment type="caution">
    <text evidence="1">The sequence shown here is derived from an EMBL/GenBank/DDBJ whole genome shotgun (WGS) entry which is preliminary data.</text>
</comment>
<evidence type="ECO:0000313" key="1">
    <source>
        <dbReference type="EMBL" id="RCK75293.1"/>
    </source>
</evidence>
<dbReference type="EMBL" id="QOQW01000040">
    <property type="protein sequence ID" value="RCK75293.1"/>
    <property type="molecule type" value="Genomic_DNA"/>
</dbReference>